<evidence type="ECO:0000259" key="1">
    <source>
        <dbReference type="Pfam" id="PF01878"/>
    </source>
</evidence>
<gene>
    <name evidence="2" type="ORF">CBA19CS42_29785</name>
</gene>
<dbReference type="AlphaFoldDB" id="A0AA37IFF0"/>
<evidence type="ECO:0000313" key="3">
    <source>
        <dbReference type="Proteomes" id="UP001055111"/>
    </source>
</evidence>
<dbReference type="RefSeq" id="WP_238215770.1">
    <property type="nucleotide sequence ID" value="NZ_BPUS01000018.1"/>
</dbReference>
<name>A0AA37IFF0_9BURK</name>
<dbReference type="Gene3D" id="3.10.590.10">
    <property type="entry name" value="ph1033 like domains"/>
    <property type="match status" value="1"/>
</dbReference>
<evidence type="ECO:0000313" key="2">
    <source>
        <dbReference type="EMBL" id="GJH28795.1"/>
    </source>
</evidence>
<organism evidence="2 3">
    <name type="scientific">Caballeronia novacaledonica</name>
    <dbReference type="NCBI Taxonomy" id="1544861"/>
    <lineage>
        <taxon>Bacteria</taxon>
        <taxon>Pseudomonadati</taxon>
        <taxon>Pseudomonadota</taxon>
        <taxon>Betaproteobacteria</taxon>
        <taxon>Burkholderiales</taxon>
        <taxon>Burkholderiaceae</taxon>
        <taxon>Caballeronia</taxon>
    </lineage>
</organism>
<comment type="caution">
    <text evidence="2">The sequence shown here is derived from an EMBL/GenBank/DDBJ whole genome shotgun (WGS) entry which is preliminary data.</text>
</comment>
<dbReference type="InterPro" id="IPR015947">
    <property type="entry name" value="PUA-like_sf"/>
</dbReference>
<dbReference type="Proteomes" id="UP001055111">
    <property type="component" value="Unassembled WGS sequence"/>
</dbReference>
<feature type="domain" description="EVE" evidence="1">
    <location>
        <begin position="77"/>
        <end position="198"/>
    </location>
</feature>
<dbReference type="InterPro" id="IPR002740">
    <property type="entry name" value="EVE_domain"/>
</dbReference>
<sequence>MKEKDKRQMILEAFRASEFKWRTASGLAKDTGLPVLAIESFLEQSPDVTRSKKFNSHGQLLYALKPGVTTAARSEHVFLFQSVPERYDLREKLIPGTRDTWYATRYRRDMCRGDIVFFWLAGEPNYRGIYGWGSLLGLPYQKSEWDSYGVDVQYEVSFREPILASSLVGDNVLREMLIFRAPQATNFLLSSDEANSLLRFLKDRGEELPAIGS</sequence>
<dbReference type="Pfam" id="PF01878">
    <property type="entry name" value="EVE"/>
    <property type="match status" value="1"/>
</dbReference>
<dbReference type="EMBL" id="BPUS01000018">
    <property type="protein sequence ID" value="GJH28795.1"/>
    <property type="molecule type" value="Genomic_DNA"/>
</dbReference>
<protein>
    <recommendedName>
        <fullName evidence="1">EVE domain-containing protein</fullName>
    </recommendedName>
</protein>
<proteinExistence type="predicted"/>
<accession>A0AA37IFF0</accession>
<dbReference type="SUPFAM" id="SSF88697">
    <property type="entry name" value="PUA domain-like"/>
    <property type="match status" value="1"/>
</dbReference>
<reference evidence="2" key="1">
    <citation type="submission" date="2022-09" db="EMBL/GenBank/DDBJ databases">
        <title>Isolation and characterization of 3-chlorobenzoate degrading bacteria from soils in Shizuoka.</title>
        <authorList>
            <person name="Ifat A."/>
            <person name="Ogawa N."/>
            <person name="Kimbara K."/>
            <person name="Moriuchi R."/>
            <person name="Dohra H."/>
            <person name="Shintani M."/>
        </authorList>
    </citation>
    <scope>NUCLEOTIDE SEQUENCE</scope>
    <source>
        <strain evidence="2">19CS4-2</strain>
    </source>
</reference>